<name>A0A9R1UD78_LACSA</name>
<sequence length="326" mass="36628">MDVRCPTREYAGHISWYTARTSPRACLLSVQVEYAPHTLQWASKFWDFWYWAHLKLVGEYSLRCKVEKERLSKICNAARMLLTLEDKDPRRIFEGEALMRRMNRDHYLGLFSRSALCNVLYLGSPHLLATSAHLFPPETSGSPHLTGDWNDCSSFQALGLIKMELDMPLDYASFQLSPKHSRCELIVSSNGNTEKLESGLVKPFLTHLKVVEEQVGSSAQFIKLEVDKRKSVDSCFVLFVSTPEIVELVITFDAEMSQLEAARKIYSQGSSDQLLSNIGDGAPYCASKWAVEGLTKSVAKELPAGMEIVAFNSGVKNSMLLYLALV</sequence>
<protein>
    <submittedName>
        <fullName evidence="1">Uncharacterized protein</fullName>
    </submittedName>
</protein>
<proteinExistence type="predicted"/>
<dbReference type="Gene3D" id="3.40.50.720">
    <property type="entry name" value="NAD(P)-binding Rossmann-like Domain"/>
    <property type="match status" value="1"/>
</dbReference>
<reference evidence="1 2" key="1">
    <citation type="journal article" date="2017" name="Nat. Commun.">
        <title>Genome assembly with in vitro proximity ligation data and whole-genome triplication in lettuce.</title>
        <authorList>
            <person name="Reyes-Chin-Wo S."/>
            <person name="Wang Z."/>
            <person name="Yang X."/>
            <person name="Kozik A."/>
            <person name="Arikit S."/>
            <person name="Song C."/>
            <person name="Xia L."/>
            <person name="Froenicke L."/>
            <person name="Lavelle D.O."/>
            <person name="Truco M.J."/>
            <person name="Xia R."/>
            <person name="Zhu S."/>
            <person name="Xu C."/>
            <person name="Xu H."/>
            <person name="Xu X."/>
            <person name="Cox K."/>
            <person name="Korf I."/>
            <person name="Meyers B.C."/>
            <person name="Michelmore R.W."/>
        </authorList>
    </citation>
    <scope>NUCLEOTIDE SEQUENCE [LARGE SCALE GENOMIC DNA]</scope>
    <source>
        <strain evidence="2">cv. Salinas</strain>
        <tissue evidence="1">Seedlings</tissue>
    </source>
</reference>
<dbReference type="Proteomes" id="UP000235145">
    <property type="component" value="Unassembled WGS sequence"/>
</dbReference>
<dbReference type="AlphaFoldDB" id="A0A9R1UD78"/>
<dbReference type="InterPro" id="IPR020904">
    <property type="entry name" value="Sc_DH/Rdtase_CS"/>
</dbReference>
<dbReference type="SUPFAM" id="SSF51735">
    <property type="entry name" value="NAD(P)-binding Rossmann-fold domains"/>
    <property type="match status" value="1"/>
</dbReference>
<dbReference type="PANTHER" id="PTHR31008">
    <property type="entry name" value="COP1-INTERACTING PROTEIN-RELATED"/>
    <property type="match status" value="1"/>
</dbReference>
<dbReference type="InterPro" id="IPR036291">
    <property type="entry name" value="NAD(P)-bd_dom_sf"/>
</dbReference>
<evidence type="ECO:0000313" key="1">
    <source>
        <dbReference type="EMBL" id="KAJ0184943.1"/>
    </source>
</evidence>
<dbReference type="PROSITE" id="PS00061">
    <property type="entry name" value="ADH_SHORT"/>
    <property type="match status" value="1"/>
</dbReference>
<evidence type="ECO:0000313" key="2">
    <source>
        <dbReference type="Proteomes" id="UP000235145"/>
    </source>
</evidence>
<gene>
    <name evidence="1" type="ORF">LSAT_V11C900498320</name>
</gene>
<comment type="caution">
    <text evidence="1">The sequence shown here is derived from an EMBL/GenBank/DDBJ whole genome shotgun (WGS) entry which is preliminary data.</text>
</comment>
<dbReference type="PANTHER" id="PTHR31008:SF15">
    <property type="entry name" value="GPI-ANCHORED ADHESIN-LIKE PROTEIN"/>
    <property type="match status" value="1"/>
</dbReference>
<keyword evidence="2" id="KW-1185">Reference proteome</keyword>
<organism evidence="1 2">
    <name type="scientific">Lactuca sativa</name>
    <name type="common">Garden lettuce</name>
    <dbReference type="NCBI Taxonomy" id="4236"/>
    <lineage>
        <taxon>Eukaryota</taxon>
        <taxon>Viridiplantae</taxon>
        <taxon>Streptophyta</taxon>
        <taxon>Embryophyta</taxon>
        <taxon>Tracheophyta</taxon>
        <taxon>Spermatophyta</taxon>
        <taxon>Magnoliopsida</taxon>
        <taxon>eudicotyledons</taxon>
        <taxon>Gunneridae</taxon>
        <taxon>Pentapetalae</taxon>
        <taxon>asterids</taxon>
        <taxon>campanulids</taxon>
        <taxon>Asterales</taxon>
        <taxon>Asteraceae</taxon>
        <taxon>Cichorioideae</taxon>
        <taxon>Cichorieae</taxon>
        <taxon>Lactucinae</taxon>
        <taxon>Lactuca</taxon>
    </lineage>
</organism>
<accession>A0A9R1UD78</accession>
<dbReference type="EMBL" id="NBSK02000009">
    <property type="protein sequence ID" value="KAJ0184943.1"/>
    <property type="molecule type" value="Genomic_DNA"/>
</dbReference>